<organism evidence="1 2">
    <name type="scientific">Gonapodya prolifera (strain JEL478)</name>
    <name type="common">Monoblepharis prolifera</name>
    <dbReference type="NCBI Taxonomy" id="1344416"/>
    <lineage>
        <taxon>Eukaryota</taxon>
        <taxon>Fungi</taxon>
        <taxon>Fungi incertae sedis</taxon>
        <taxon>Chytridiomycota</taxon>
        <taxon>Chytridiomycota incertae sedis</taxon>
        <taxon>Monoblepharidomycetes</taxon>
        <taxon>Monoblepharidales</taxon>
        <taxon>Gonapodyaceae</taxon>
        <taxon>Gonapodya</taxon>
    </lineage>
</organism>
<protein>
    <submittedName>
        <fullName evidence="1">Uncharacterized protein</fullName>
    </submittedName>
</protein>
<evidence type="ECO:0000313" key="2">
    <source>
        <dbReference type="Proteomes" id="UP000070544"/>
    </source>
</evidence>
<sequence length="218" mass="23563">MKSLQGRFGTISRHQFRPFVNLALLRVQTAKSANLEQEQEAKDEDEPPLEAPALHGPFACILGSRVFVFHNETNLNAFCREPYRYVPRTDAFAGLIPAVQGMALAPDSGQVPPHSRVAAQGALGVGLFVLGGAKANEVAMKVAEDLGMEHLTIDLAVKDLLEVEDSVEVDEGKRIVVREQNDLVDRVAAAVAAGGLSDDLKVEVLMEVVRRARAATRG</sequence>
<keyword evidence="2" id="KW-1185">Reference proteome</keyword>
<dbReference type="Proteomes" id="UP000070544">
    <property type="component" value="Unassembled WGS sequence"/>
</dbReference>
<dbReference type="EMBL" id="KQ965736">
    <property type="protein sequence ID" value="KXS20103.1"/>
    <property type="molecule type" value="Genomic_DNA"/>
</dbReference>
<accession>A0A139AU48</accession>
<evidence type="ECO:0000313" key="1">
    <source>
        <dbReference type="EMBL" id="KXS20103.1"/>
    </source>
</evidence>
<gene>
    <name evidence="1" type="ORF">M427DRAFT_402291</name>
</gene>
<name>A0A139AU48_GONPJ</name>
<dbReference type="AlphaFoldDB" id="A0A139AU48"/>
<reference evidence="1 2" key="1">
    <citation type="journal article" date="2015" name="Genome Biol. Evol.">
        <title>Phylogenomic analyses indicate that early fungi evolved digesting cell walls of algal ancestors of land plants.</title>
        <authorList>
            <person name="Chang Y."/>
            <person name="Wang S."/>
            <person name="Sekimoto S."/>
            <person name="Aerts A.L."/>
            <person name="Choi C."/>
            <person name="Clum A."/>
            <person name="LaButti K.M."/>
            <person name="Lindquist E.A."/>
            <person name="Yee Ngan C."/>
            <person name="Ohm R.A."/>
            <person name="Salamov A.A."/>
            <person name="Grigoriev I.V."/>
            <person name="Spatafora J.W."/>
            <person name="Berbee M.L."/>
        </authorList>
    </citation>
    <scope>NUCLEOTIDE SEQUENCE [LARGE SCALE GENOMIC DNA]</scope>
    <source>
        <strain evidence="1 2">JEL478</strain>
    </source>
</reference>
<proteinExistence type="predicted"/>